<dbReference type="EnsemblBacteria" id="ABF40359">
    <property type="protein sequence ID" value="ABF40359"/>
    <property type="gene ID" value="Acid345_1357"/>
</dbReference>
<dbReference type="EMBL" id="CP000360">
    <property type="protein sequence ID" value="ABF40359.1"/>
    <property type="molecule type" value="Genomic_DNA"/>
</dbReference>
<sequence>MAHLHRNAHDQALIQLIEADVDIGFSLVDEVRAYRLSGQPEFSVRAFQNAIEIVADIERRLQHLGGSGAEAFLPLLGELRDELAAVEREDR</sequence>
<reference evidence="1 2" key="1">
    <citation type="journal article" date="2009" name="Appl. Environ. Microbiol.">
        <title>Three genomes from the phylum Acidobacteria provide insight into the lifestyles of these microorganisms in soils.</title>
        <authorList>
            <person name="Ward N.L."/>
            <person name="Challacombe J.F."/>
            <person name="Janssen P.H."/>
            <person name="Henrissat B."/>
            <person name="Coutinho P.M."/>
            <person name="Wu M."/>
            <person name="Xie G."/>
            <person name="Haft D.H."/>
            <person name="Sait M."/>
            <person name="Badger J."/>
            <person name="Barabote R.D."/>
            <person name="Bradley B."/>
            <person name="Brettin T.S."/>
            <person name="Brinkac L.M."/>
            <person name="Bruce D."/>
            <person name="Creasy T."/>
            <person name="Daugherty S.C."/>
            <person name="Davidsen T.M."/>
            <person name="DeBoy R.T."/>
            <person name="Detter J.C."/>
            <person name="Dodson R.J."/>
            <person name="Durkin A.S."/>
            <person name="Ganapathy A."/>
            <person name="Gwinn-Giglio M."/>
            <person name="Han C.S."/>
            <person name="Khouri H."/>
            <person name="Kiss H."/>
            <person name="Kothari S.P."/>
            <person name="Madupu R."/>
            <person name="Nelson K.E."/>
            <person name="Nelson W.C."/>
            <person name="Paulsen I."/>
            <person name="Penn K."/>
            <person name="Ren Q."/>
            <person name="Rosovitz M.J."/>
            <person name="Selengut J.D."/>
            <person name="Shrivastava S."/>
            <person name="Sullivan S.A."/>
            <person name="Tapia R."/>
            <person name="Thompson L.S."/>
            <person name="Watkins K.L."/>
            <person name="Yang Q."/>
            <person name="Yu C."/>
            <person name="Zafar N."/>
            <person name="Zhou L."/>
            <person name="Kuske C.R."/>
        </authorList>
    </citation>
    <scope>NUCLEOTIDE SEQUENCE [LARGE SCALE GENOMIC DNA]</scope>
    <source>
        <strain evidence="1 2">Ellin345</strain>
    </source>
</reference>
<proteinExistence type="predicted"/>
<evidence type="ECO:0000313" key="2">
    <source>
        <dbReference type="Proteomes" id="UP000002432"/>
    </source>
</evidence>
<name>Q1IRZ1_KORVE</name>
<evidence type="ECO:0000313" key="1">
    <source>
        <dbReference type="EMBL" id="ABF40359.1"/>
    </source>
</evidence>
<keyword evidence="2" id="KW-1185">Reference proteome</keyword>
<protein>
    <submittedName>
        <fullName evidence="1">Uncharacterized protein</fullName>
    </submittedName>
</protein>
<dbReference type="HOGENOM" id="CLU_2423101_0_0_0"/>
<dbReference type="Proteomes" id="UP000002432">
    <property type="component" value="Chromosome"/>
</dbReference>
<dbReference type="OrthoDB" id="9959876at2"/>
<dbReference type="KEGG" id="aba:Acid345_1357"/>
<organism evidence="1 2">
    <name type="scientific">Koribacter versatilis (strain Ellin345)</name>
    <dbReference type="NCBI Taxonomy" id="204669"/>
    <lineage>
        <taxon>Bacteria</taxon>
        <taxon>Pseudomonadati</taxon>
        <taxon>Acidobacteriota</taxon>
        <taxon>Terriglobia</taxon>
        <taxon>Terriglobales</taxon>
        <taxon>Candidatus Korobacteraceae</taxon>
        <taxon>Candidatus Korobacter</taxon>
    </lineage>
</organism>
<dbReference type="AlphaFoldDB" id="Q1IRZ1"/>
<accession>Q1IRZ1</accession>
<gene>
    <name evidence="1" type="ordered locus">Acid345_1357</name>
</gene>
<dbReference type="RefSeq" id="WP_011522161.1">
    <property type="nucleotide sequence ID" value="NC_008009.1"/>
</dbReference>